<name>A0A2M9HHX4_9BIFI</name>
<dbReference type="HAMAP" id="MF_01600">
    <property type="entry name" value="UPF0182"/>
    <property type="match status" value="1"/>
</dbReference>
<proteinExistence type="inferred from homology"/>
<dbReference type="AlphaFoldDB" id="A0A2M9HHX4"/>
<feature type="compositionally biased region" description="Gly residues" evidence="6">
    <location>
        <begin position="41"/>
        <end position="54"/>
    </location>
</feature>
<dbReference type="EMBL" id="PEBJ01000007">
    <property type="protein sequence ID" value="PJM76424.1"/>
    <property type="molecule type" value="Genomic_DNA"/>
</dbReference>
<dbReference type="OrthoDB" id="9763654at2"/>
<organism evidence="7 8">
    <name type="scientific">Bifidobacterium felsineum</name>
    <dbReference type="NCBI Taxonomy" id="2045440"/>
    <lineage>
        <taxon>Bacteria</taxon>
        <taxon>Bacillati</taxon>
        <taxon>Actinomycetota</taxon>
        <taxon>Actinomycetes</taxon>
        <taxon>Bifidobacteriales</taxon>
        <taxon>Bifidobacteriaceae</taxon>
        <taxon>Bifidobacterium</taxon>
    </lineage>
</organism>
<dbReference type="PANTHER" id="PTHR39344:SF1">
    <property type="entry name" value="UPF0182 PROTEIN SLL1060"/>
    <property type="match status" value="1"/>
</dbReference>
<keyword evidence="4 5" id="KW-0472">Membrane</keyword>
<comment type="caution">
    <text evidence="7">The sequence shown here is derived from an EMBL/GenBank/DDBJ whole genome shotgun (WGS) entry which is preliminary data.</text>
</comment>
<dbReference type="PANTHER" id="PTHR39344">
    <property type="entry name" value="UPF0182 PROTEIN SLL1060"/>
    <property type="match status" value="1"/>
</dbReference>
<dbReference type="GO" id="GO:0005886">
    <property type="term" value="C:plasma membrane"/>
    <property type="evidence" value="ECO:0007669"/>
    <property type="project" value="UniProtKB-SubCell"/>
</dbReference>
<evidence type="ECO:0000256" key="6">
    <source>
        <dbReference type="SAM" id="MobiDB-lite"/>
    </source>
</evidence>
<comment type="similarity">
    <text evidence="5">Belongs to the UPF0182 family.</text>
</comment>
<evidence type="ECO:0000256" key="1">
    <source>
        <dbReference type="ARBA" id="ARBA00022475"/>
    </source>
</evidence>
<gene>
    <name evidence="7" type="ORF">CSQ86_09300</name>
</gene>
<keyword evidence="1 5" id="KW-1003">Cell membrane</keyword>
<keyword evidence="8" id="KW-1185">Reference proteome</keyword>
<feature type="transmembrane region" description="Helical" evidence="5">
    <location>
        <begin position="237"/>
        <end position="265"/>
    </location>
</feature>
<feature type="compositionally biased region" description="Low complexity" evidence="6">
    <location>
        <begin position="55"/>
        <end position="65"/>
    </location>
</feature>
<keyword evidence="3 5" id="KW-1133">Transmembrane helix</keyword>
<feature type="transmembrane region" description="Helical" evidence="5">
    <location>
        <begin position="285"/>
        <end position="305"/>
    </location>
</feature>
<dbReference type="InterPro" id="IPR005372">
    <property type="entry name" value="UPF0182"/>
</dbReference>
<evidence type="ECO:0000313" key="7">
    <source>
        <dbReference type="EMBL" id="PJM76424.1"/>
    </source>
</evidence>
<feature type="compositionally biased region" description="Polar residues" evidence="6">
    <location>
        <begin position="1045"/>
        <end position="1061"/>
    </location>
</feature>
<evidence type="ECO:0000256" key="2">
    <source>
        <dbReference type="ARBA" id="ARBA00022692"/>
    </source>
</evidence>
<feature type="transmembrane region" description="Helical" evidence="5">
    <location>
        <begin position="127"/>
        <end position="149"/>
    </location>
</feature>
<keyword evidence="2 5" id="KW-0812">Transmembrane</keyword>
<evidence type="ECO:0000256" key="4">
    <source>
        <dbReference type="ARBA" id="ARBA00023136"/>
    </source>
</evidence>
<feature type="transmembrane region" description="Helical" evidence="5">
    <location>
        <begin position="325"/>
        <end position="349"/>
    </location>
</feature>
<evidence type="ECO:0000256" key="5">
    <source>
        <dbReference type="HAMAP-Rule" id="MF_01600"/>
    </source>
</evidence>
<feature type="transmembrane region" description="Helical" evidence="5">
    <location>
        <begin position="370"/>
        <end position="395"/>
    </location>
</feature>
<dbReference type="GO" id="GO:0005576">
    <property type="term" value="C:extracellular region"/>
    <property type="evidence" value="ECO:0007669"/>
    <property type="project" value="TreeGrafter"/>
</dbReference>
<evidence type="ECO:0000256" key="3">
    <source>
        <dbReference type="ARBA" id="ARBA00022989"/>
    </source>
</evidence>
<feature type="transmembrane region" description="Helical" evidence="5">
    <location>
        <begin position="82"/>
        <end position="104"/>
    </location>
</feature>
<dbReference type="Pfam" id="PF03699">
    <property type="entry name" value="UPF0182"/>
    <property type="match status" value="1"/>
</dbReference>
<evidence type="ECO:0000313" key="8">
    <source>
        <dbReference type="Proteomes" id="UP000229239"/>
    </source>
</evidence>
<comment type="subcellular location">
    <subcellularLocation>
        <location evidence="5">Cell membrane</location>
        <topology evidence="5">Multi-pass membrane protein</topology>
    </subcellularLocation>
</comment>
<accession>A0A2M9HHX4</accession>
<feature type="compositionally biased region" description="Low complexity" evidence="6">
    <location>
        <begin position="1017"/>
        <end position="1044"/>
    </location>
</feature>
<sequence>MSFNDPFSVFFGNGGGNDRARNQSNNDDPIILNVEADGDGPAPGGNTSGSGAGNGRPPFGGPARPRLTRNVSASHNNRGTKIMLGIVLALVIVVSLFFALSRFITDLMWYGQLGFQSVVWVQLGVKVGLWVAYALLMALTGFLAAWLAIRARPDSADGSTIRINGAVVEVGKSFSSKTARRVAVVISLIVGAIFGAQFNANWSEILLMFHAQSFGVNDPQFGLDNGFYVFVLPGLKLVLAAVSMLLGVGLVFSLITHVLMGGIRVTMPVNGRGLFSITKRARRQLGIWLIFNMLAWAVRQAFSVFDQLTVQGSRITGASYTAVHANIPVTIIMAVITAILGVVLGVWLMQSHALEGPASLGVRASAALKAWRVPVISIAATVVVAMVLTIAWPALLQRFRVNPNAQEMESTYIQRNIDATRAAYGLDKLKTENYKVTNKGEQGALAKEADTTAQIRLLDPQVVSPTFKQLQQSKQYYTFADTLAVDKYDVDGVSQDTVIAARELDLDGNDNRNWVNDHTVYTHGYGVVAAYGNKVTADGQPEFFESGIPTQGKLTESQKYEPRIYFSPNTTEYSIVGAPSGTQPWEFDYPTGSEGALTTFKGNGGPLVGNLLSRLLYAIRFGSDQILFSDRVTSASQILYDRSPKERVAKVAPYLTLDGRVYPAVVDGRVKWIVDGYTTSDAYPYSQMTNLGTATQDSTTVSSSTVSSLGSQQANYIRNSVKATVDAYDGSVDLYVWDTSDPVIKAWEQIFPGQYHQLSEISGDLMSHMRYPESLFKVQRELLSKYHVTSASQYYSGEDFWQTPVDPTESQAQQDQDILQPPYYLTLQTGGTKEPVFSLTSTYIPAGQSTREILTGFLSVDSDAGNQKGKIGPNYGTIRLQELPKDSNVPGPGQAQNNFNANADVSKELNLLQSGDTKVVRGNLLTLPLGGGLVYVQPVYVKSSGATSFPLLKKTLVAFGDQVGFADTLDEALDQVFGGDSGANAGDAENANDSNASSSSSNATGSDKSDNQTGSDQTGSDQTGQSNSSQSSGQASSGTQSNASRSPELQQALNDASQAMKDSQDAMKNGDWTAYGEAQKKLEDAINKAIELDK</sequence>
<feature type="region of interest" description="Disordered" evidence="6">
    <location>
        <begin position="14"/>
        <end position="71"/>
    </location>
</feature>
<feature type="transmembrane region" description="Helical" evidence="5">
    <location>
        <begin position="182"/>
        <end position="200"/>
    </location>
</feature>
<feature type="compositionally biased region" description="Low complexity" evidence="6">
    <location>
        <begin position="982"/>
        <end position="1006"/>
    </location>
</feature>
<protein>
    <recommendedName>
        <fullName evidence="5">UPF0182 protein CSQ86_09300</fullName>
    </recommendedName>
</protein>
<reference evidence="8" key="1">
    <citation type="submission" date="2017-10" db="EMBL/GenBank/DDBJ databases">
        <title>Draft genome sequences of strains TRE 1, TRE 9, TRE H and TRI 7, isolated from tamarins, belonging to four potential novel Bifidobacterium species.</title>
        <authorList>
            <person name="Mattarelli P."/>
            <person name="Modesto M."/>
            <person name="Puglisi E."/>
            <person name="Morelli L."/>
            <person name="Bonetti A."/>
            <person name="Spezio C."/>
            <person name="Sandri C."/>
        </authorList>
    </citation>
    <scope>NUCLEOTIDE SEQUENCE [LARGE SCALE GENOMIC DNA]</scope>
    <source>
        <strain evidence="8">TREH</strain>
    </source>
</reference>
<dbReference type="Proteomes" id="UP000229239">
    <property type="component" value="Unassembled WGS sequence"/>
</dbReference>
<dbReference type="RefSeq" id="WP_100494867.1">
    <property type="nucleotide sequence ID" value="NZ_PEBJ01000007.1"/>
</dbReference>
<feature type="region of interest" description="Disordered" evidence="6">
    <location>
        <begin position="980"/>
        <end position="1068"/>
    </location>
</feature>